<keyword evidence="5" id="KW-0540">Nuclease</keyword>
<name>A0ABW5I8L1_9PSEU</name>
<evidence type="ECO:0000259" key="4">
    <source>
        <dbReference type="Pfam" id="PF01420"/>
    </source>
</evidence>
<keyword evidence="3" id="KW-0238">DNA-binding</keyword>
<dbReference type="PANTHER" id="PTHR30408">
    <property type="entry name" value="TYPE-1 RESTRICTION ENZYME ECOKI SPECIFICITY PROTEIN"/>
    <property type="match status" value="1"/>
</dbReference>
<dbReference type="GO" id="GO:0016787">
    <property type="term" value="F:hydrolase activity"/>
    <property type="evidence" value="ECO:0007669"/>
    <property type="project" value="UniProtKB-KW"/>
</dbReference>
<dbReference type="EMBL" id="JBHUKQ010000017">
    <property type="protein sequence ID" value="MFD2485697.1"/>
    <property type="molecule type" value="Genomic_DNA"/>
</dbReference>
<evidence type="ECO:0000256" key="1">
    <source>
        <dbReference type="ARBA" id="ARBA00010923"/>
    </source>
</evidence>
<dbReference type="PANTHER" id="PTHR30408:SF12">
    <property type="entry name" value="TYPE I RESTRICTION ENZYME MJAVIII SPECIFICITY SUBUNIT"/>
    <property type="match status" value="1"/>
</dbReference>
<proteinExistence type="inferred from homology"/>
<keyword evidence="5" id="KW-0255">Endonuclease</keyword>
<dbReference type="InterPro" id="IPR000055">
    <property type="entry name" value="Restrct_endonuc_typeI_TRD"/>
</dbReference>
<evidence type="ECO:0000313" key="6">
    <source>
        <dbReference type="Proteomes" id="UP001597542"/>
    </source>
</evidence>
<dbReference type="RefSeq" id="WP_344269483.1">
    <property type="nucleotide sequence ID" value="NZ_BAAAHV010000007.1"/>
</dbReference>
<accession>A0ABW5I8L1</accession>
<sequence length="372" mass="40311">MTSWSESMGEWRQRPLRDLVSLQRGYDLPAETRITGTVPVVGSGGISGWHNEAREEGPGVVVGRAGASIGKPTLVKGAYWPLNTTLFVKDFKGNDPRWVYYLFEITDFAGYNSGGAQPMLNRNYIADLQVRTPGISEQRAIADLLGALDDKISANDRVIANAESLMIVQAGNASSRTSVADLAEQHKATLSPGYFDAKVAHFSLPSFDEGKMPEIASGGSIKSNKILISEPCVLMSKLNPRIPRIWDLAALPGRMSLASTEFVALVPGRISSSLLWATLSEPSVSVDLAANVAGTSGSHQRVKPAELLALRVKDPRALAREVQQSIADLGVLCHLRRMESARLRVTRSQLLPLLMSGKVWVREAEKVVEGVV</sequence>
<reference evidence="6" key="1">
    <citation type="journal article" date="2019" name="Int. J. Syst. Evol. Microbiol.">
        <title>The Global Catalogue of Microorganisms (GCM) 10K type strain sequencing project: providing services to taxonomists for standard genome sequencing and annotation.</title>
        <authorList>
            <consortium name="The Broad Institute Genomics Platform"/>
            <consortium name="The Broad Institute Genome Sequencing Center for Infectious Disease"/>
            <person name="Wu L."/>
            <person name="Ma J."/>
        </authorList>
    </citation>
    <scope>NUCLEOTIDE SEQUENCE [LARGE SCALE GENOMIC DNA]</scope>
    <source>
        <strain evidence="6">CGMCC 4.7638</strain>
    </source>
</reference>
<dbReference type="InterPro" id="IPR044946">
    <property type="entry name" value="Restrct_endonuc_typeI_TRD_sf"/>
</dbReference>
<dbReference type="SUPFAM" id="SSF116734">
    <property type="entry name" value="DNA methylase specificity domain"/>
    <property type="match status" value="1"/>
</dbReference>
<dbReference type="Proteomes" id="UP001597542">
    <property type="component" value="Unassembled WGS sequence"/>
</dbReference>
<gene>
    <name evidence="5" type="ORF">ACFSUT_35860</name>
</gene>
<dbReference type="CDD" id="cd17267">
    <property type="entry name" value="RMtype1_S_EcoAO83I-TRD1-CR1_like"/>
    <property type="match status" value="1"/>
</dbReference>
<evidence type="ECO:0000256" key="3">
    <source>
        <dbReference type="ARBA" id="ARBA00023125"/>
    </source>
</evidence>
<feature type="domain" description="Type I restriction modification DNA specificity" evidence="4">
    <location>
        <begin position="9"/>
        <end position="157"/>
    </location>
</feature>
<keyword evidence="5" id="KW-0378">Hydrolase</keyword>
<keyword evidence="6" id="KW-1185">Reference proteome</keyword>
<comment type="similarity">
    <text evidence="1">Belongs to the type-I restriction system S methylase family.</text>
</comment>
<organism evidence="5 6">
    <name type="scientific">Amycolatopsis albidoflavus</name>
    <dbReference type="NCBI Taxonomy" id="102226"/>
    <lineage>
        <taxon>Bacteria</taxon>
        <taxon>Bacillati</taxon>
        <taxon>Actinomycetota</taxon>
        <taxon>Actinomycetes</taxon>
        <taxon>Pseudonocardiales</taxon>
        <taxon>Pseudonocardiaceae</taxon>
        <taxon>Amycolatopsis</taxon>
    </lineage>
</organism>
<dbReference type="EC" id="3.1.21.-" evidence="5"/>
<evidence type="ECO:0000256" key="2">
    <source>
        <dbReference type="ARBA" id="ARBA00022747"/>
    </source>
</evidence>
<dbReference type="Gene3D" id="3.90.220.20">
    <property type="entry name" value="DNA methylase specificity domains"/>
    <property type="match status" value="1"/>
</dbReference>
<dbReference type="Pfam" id="PF01420">
    <property type="entry name" value="Methylase_S"/>
    <property type="match status" value="1"/>
</dbReference>
<comment type="caution">
    <text evidence="5">The sequence shown here is derived from an EMBL/GenBank/DDBJ whole genome shotgun (WGS) entry which is preliminary data.</text>
</comment>
<dbReference type="InterPro" id="IPR052021">
    <property type="entry name" value="Type-I_RS_S_subunit"/>
</dbReference>
<dbReference type="GO" id="GO:0004519">
    <property type="term" value="F:endonuclease activity"/>
    <property type="evidence" value="ECO:0007669"/>
    <property type="project" value="UniProtKB-KW"/>
</dbReference>
<keyword evidence="2" id="KW-0680">Restriction system</keyword>
<evidence type="ECO:0000313" key="5">
    <source>
        <dbReference type="EMBL" id="MFD2485697.1"/>
    </source>
</evidence>
<protein>
    <submittedName>
        <fullName evidence="5">Restriction endonuclease subunit S</fullName>
        <ecNumber evidence="5">3.1.21.-</ecNumber>
    </submittedName>
</protein>